<comment type="subcellular location">
    <subcellularLocation>
        <location evidence="1">Cell membrane</location>
        <topology evidence="1">Multi-pass membrane protein</topology>
    </subcellularLocation>
</comment>
<comment type="caution">
    <text evidence="8">The sequence shown here is derived from an EMBL/GenBank/DDBJ whole genome shotgun (WGS) entry which is preliminary data.</text>
</comment>
<feature type="transmembrane region" description="Helical" evidence="6">
    <location>
        <begin position="6"/>
        <end position="22"/>
    </location>
</feature>
<reference evidence="8 9" key="1">
    <citation type="submission" date="2021-08" db="EMBL/GenBank/DDBJ databases">
        <title>Nocardioides bacterium WL0053 sp. nov., isolated from the sediment.</title>
        <authorList>
            <person name="Wang L."/>
            <person name="Zhang D."/>
            <person name="Zhang A."/>
        </authorList>
    </citation>
    <scope>NUCLEOTIDE SEQUENCE [LARGE SCALE GENOMIC DNA]</scope>
    <source>
        <strain evidence="8 9">WL0053</strain>
    </source>
</reference>
<feature type="transmembrane region" description="Helical" evidence="6">
    <location>
        <begin position="279"/>
        <end position="298"/>
    </location>
</feature>
<dbReference type="EMBL" id="JAIEZQ010000003">
    <property type="protein sequence ID" value="MBY9076386.1"/>
    <property type="molecule type" value="Genomic_DNA"/>
</dbReference>
<gene>
    <name evidence="8" type="ORF">K1X13_16250</name>
</gene>
<feature type="transmembrane region" description="Helical" evidence="6">
    <location>
        <begin position="98"/>
        <end position="116"/>
    </location>
</feature>
<protein>
    <submittedName>
        <fullName evidence="8">Type II secretion system F family protein</fullName>
    </submittedName>
</protein>
<dbReference type="PANTHER" id="PTHR35007">
    <property type="entry name" value="INTEGRAL MEMBRANE PROTEIN-RELATED"/>
    <property type="match status" value="1"/>
</dbReference>
<accession>A0ABS7RN47</accession>
<dbReference type="InterPro" id="IPR018076">
    <property type="entry name" value="T2SS_GspF_dom"/>
</dbReference>
<evidence type="ECO:0000313" key="9">
    <source>
        <dbReference type="Proteomes" id="UP000754710"/>
    </source>
</evidence>
<feature type="transmembrane region" description="Helical" evidence="6">
    <location>
        <begin position="122"/>
        <end position="144"/>
    </location>
</feature>
<keyword evidence="3 6" id="KW-0812">Transmembrane</keyword>
<evidence type="ECO:0000259" key="7">
    <source>
        <dbReference type="Pfam" id="PF00482"/>
    </source>
</evidence>
<dbReference type="Pfam" id="PF00482">
    <property type="entry name" value="T2SSF"/>
    <property type="match status" value="1"/>
</dbReference>
<keyword evidence="9" id="KW-1185">Reference proteome</keyword>
<evidence type="ECO:0000256" key="1">
    <source>
        <dbReference type="ARBA" id="ARBA00004651"/>
    </source>
</evidence>
<evidence type="ECO:0000256" key="6">
    <source>
        <dbReference type="SAM" id="Phobius"/>
    </source>
</evidence>
<sequence>MVLVMLVGGVAGLGLVLLVSMFERGSATGAAGLAQIDAARQRGRRQASLTADRRHSEESARMRRVGSELRGALQARGVNLPPSVRADLGMTGQSVETFLAQCLLGAFLGLFLPFLVLGPMALVGGISLVVPLWLTVFGAALGALMPYSQIRRRAEARRRDFRHVVSSFLDLVAMNLAGGRGVPEALQTATSISDGWAMVRIRDTLEAARLQGTTPWTALGALGDELDIDELRDLAAALALVAEDGAKVRDSLAARASSMRRKELADAEGRAAARSQSMLVAQLLLCVGFLLFLTYPAVARVLGA</sequence>
<keyword evidence="2" id="KW-1003">Cell membrane</keyword>
<feature type="domain" description="Type II secretion system protein GspF" evidence="7">
    <location>
        <begin position="168"/>
        <end position="294"/>
    </location>
</feature>
<organism evidence="8 9">
    <name type="scientific">Nocardioides jiangsuensis</name>
    <dbReference type="NCBI Taxonomy" id="2866161"/>
    <lineage>
        <taxon>Bacteria</taxon>
        <taxon>Bacillati</taxon>
        <taxon>Actinomycetota</taxon>
        <taxon>Actinomycetes</taxon>
        <taxon>Propionibacteriales</taxon>
        <taxon>Nocardioidaceae</taxon>
        <taxon>Nocardioides</taxon>
    </lineage>
</organism>
<evidence type="ECO:0000256" key="3">
    <source>
        <dbReference type="ARBA" id="ARBA00022692"/>
    </source>
</evidence>
<evidence type="ECO:0000313" key="8">
    <source>
        <dbReference type="EMBL" id="MBY9076386.1"/>
    </source>
</evidence>
<name>A0ABS7RN47_9ACTN</name>
<dbReference type="PANTHER" id="PTHR35007:SF1">
    <property type="entry name" value="PILUS ASSEMBLY PROTEIN"/>
    <property type="match status" value="1"/>
</dbReference>
<dbReference type="Proteomes" id="UP000754710">
    <property type="component" value="Unassembled WGS sequence"/>
</dbReference>
<evidence type="ECO:0000256" key="2">
    <source>
        <dbReference type="ARBA" id="ARBA00022475"/>
    </source>
</evidence>
<keyword evidence="5 6" id="KW-0472">Membrane</keyword>
<proteinExistence type="predicted"/>
<keyword evidence="4 6" id="KW-1133">Transmembrane helix</keyword>
<evidence type="ECO:0000256" key="5">
    <source>
        <dbReference type="ARBA" id="ARBA00023136"/>
    </source>
</evidence>
<evidence type="ECO:0000256" key="4">
    <source>
        <dbReference type="ARBA" id="ARBA00022989"/>
    </source>
</evidence>